<accession>A0A8S1K5C3</accession>
<gene>
    <name evidence="1" type="ORF">PPRIM_AZ9-3.1.T0140067</name>
</gene>
<name>A0A8S1K5C3_PARPR</name>
<sequence>MLQEKMLVYPQYDMFYMFFKGYIKMLIFMGRVKRLEGLDLQQEVNEIIEVTEIKEDRDKLIKEFSGSSKRKLLLANSFDWWFFGYLFRPTNKWNGQIIKKKYLGDFIESEILNSKLFKQPPVYSFKSQITAIFLRNFYTIS</sequence>
<evidence type="ECO:0000313" key="2">
    <source>
        <dbReference type="Proteomes" id="UP000688137"/>
    </source>
</evidence>
<organism evidence="1 2">
    <name type="scientific">Paramecium primaurelia</name>
    <dbReference type="NCBI Taxonomy" id="5886"/>
    <lineage>
        <taxon>Eukaryota</taxon>
        <taxon>Sar</taxon>
        <taxon>Alveolata</taxon>
        <taxon>Ciliophora</taxon>
        <taxon>Intramacronucleata</taxon>
        <taxon>Oligohymenophorea</taxon>
        <taxon>Peniculida</taxon>
        <taxon>Parameciidae</taxon>
        <taxon>Paramecium</taxon>
    </lineage>
</organism>
<dbReference type="Proteomes" id="UP000688137">
    <property type="component" value="Unassembled WGS sequence"/>
</dbReference>
<proteinExistence type="predicted"/>
<dbReference type="EMBL" id="CAJJDM010000011">
    <property type="protein sequence ID" value="CAD8049593.1"/>
    <property type="molecule type" value="Genomic_DNA"/>
</dbReference>
<keyword evidence="2" id="KW-1185">Reference proteome</keyword>
<protein>
    <submittedName>
        <fullName evidence="1">Uncharacterized protein</fullName>
    </submittedName>
</protein>
<comment type="caution">
    <text evidence="1">The sequence shown here is derived from an EMBL/GenBank/DDBJ whole genome shotgun (WGS) entry which is preliminary data.</text>
</comment>
<reference evidence="1" key="1">
    <citation type="submission" date="2021-01" db="EMBL/GenBank/DDBJ databases">
        <authorList>
            <consortium name="Genoscope - CEA"/>
            <person name="William W."/>
        </authorList>
    </citation>
    <scope>NUCLEOTIDE SEQUENCE</scope>
</reference>
<dbReference type="AlphaFoldDB" id="A0A8S1K5C3"/>
<evidence type="ECO:0000313" key="1">
    <source>
        <dbReference type="EMBL" id="CAD8049593.1"/>
    </source>
</evidence>